<gene>
    <name evidence="2" type="ORF">MERGE_002643</name>
</gene>
<organism evidence="2 3">
    <name type="scientific">Pneumocystis wakefieldiae</name>
    <dbReference type="NCBI Taxonomy" id="38082"/>
    <lineage>
        <taxon>Eukaryota</taxon>
        <taxon>Fungi</taxon>
        <taxon>Dikarya</taxon>
        <taxon>Ascomycota</taxon>
        <taxon>Taphrinomycotina</taxon>
        <taxon>Pneumocystomycetes</taxon>
        <taxon>Pneumocystaceae</taxon>
        <taxon>Pneumocystis</taxon>
    </lineage>
</organism>
<evidence type="ECO:0000313" key="2">
    <source>
        <dbReference type="EMBL" id="QSL65333.1"/>
    </source>
</evidence>
<dbReference type="Proteomes" id="UP000663699">
    <property type="component" value="Chromosome 6"/>
</dbReference>
<keyword evidence="1" id="KW-0175">Coiled coil</keyword>
<sequence length="121" mass="14306">MESLKELSVNYIESEKKEYEIMNKSKDAFFSSFLDLNELVKSSFIDKIKNIQNQNNRLRNETKDLQNRVFGLYYKVERFSLSIDTIKNELIVDDLALDLDTLEIKLNCVKKTLNDIKEMDQ</sequence>
<proteinExistence type="predicted"/>
<dbReference type="OrthoDB" id="10353224at2759"/>
<keyword evidence="3" id="KW-1185">Reference proteome</keyword>
<feature type="coiled-coil region" evidence="1">
    <location>
        <begin position="41"/>
        <end position="68"/>
    </location>
</feature>
<dbReference type="AlphaFoldDB" id="A0A899FXI7"/>
<protein>
    <submittedName>
        <fullName evidence="2">Uncharacterized protein</fullName>
    </submittedName>
</protein>
<evidence type="ECO:0000313" key="3">
    <source>
        <dbReference type="Proteomes" id="UP000663699"/>
    </source>
</evidence>
<accession>A0A899FXI7</accession>
<evidence type="ECO:0000256" key="1">
    <source>
        <dbReference type="SAM" id="Coils"/>
    </source>
</evidence>
<dbReference type="EMBL" id="CP054537">
    <property type="protein sequence ID" value="QSL65333.1"/>
    <property type="molecule type" value="Genomic_DNA"/>
</dbReference>
<name>A0A899FXI7_9ASCO</name>
<reference evidence="2" key="1">
    <citation type="submission" date="2020-06" db="EMBL/GenBank/DDBJ databases">
        <title>Genomes of multiple members of Pneumocystis genus reveal paths to human pathogen Pneumocystis jirovecii.</title>
        <authorList>
            <person name="Cisse O.H."/>
            <person name="Ma L."/>
            <person name="Dekker J."/>
            <person name="Khil P."/>
            <person name="Jo J."/>
            <person name="Brenchley J."/>
            <person name="Blair R."/>
            <person name="Pahar B."/>
            <person name="Chabe M."/>
            <person name="Van Rompay K.A."/>
            <person name="Keesler R."/>
            <person name="Sukura A."/>
            <person name="Hirsch V."/>
            <person name="Kutty G."/>
            <person name="Liu Y."/>
            <person name="Peng L."/>
            <person name="Chen J."/>
            <person name="Song J."/>
            <person name="Weissenbacher-Lang C."/>
            <person name="Xu J."/>
            <person name="Upham N.S."/>
            <person name="Stajich J.E."/>
            <person name="Cuomo C.A."/>
            <person name="Cushion M.T."/>
            <person name="Kovacs J.A."/>
        </authorList>
    </citation>
    <scope>NUCLEOTIDE SEQUENCE</scope>
    <source>
        <strain evidence="2">2A</strain>
    </source>
</reference>